<dbReference type="Gene3D" id="3.40.50.360">
    <property type="match status" value="1"/>
</dbReference>
<dbReference type="InterPro" id="IPR039261">
    <property type="entry name" value="FNR_nucleotide-bd"/>
</dbReference>
<dbReference type="PRINTS" id="PR00369">
    <property type="entry name" value="FLAVODOXIN"/>
</dbReference>
<dbReference type="InterPro" id="IPR017938">
    <property type="entry name" value="Riboflavin_synthase-like_b-brl"/>
</dbReference>
<dbReference type="InterPro" id="IPR017927">
    <property type="entry name" value="FAD-bd_FR_type"/>
</dbReference>
<dbReference type="PROSITE" id="PS50902">
    <property type="entry name" value="FLAVODOXIN_LIKE"/>
    <property type="match status" value="1"/>
</dbReference>
<gene>
    <name evidence="7" type="ordered locus">Fraau_3177</name>
</gene>
<evidence type="ECO:0000259" key="5">
    <source>
        <dbReference type="PROSITE" id="PS50902"/>
    </source>
</evidence>
<evidence type="ECO:0000256" key="2">
    <source>
        <dbReference type="ARBA" id="ARBA00022643"/>
    </source>
</evidence>
<reference evidence="7" key="1">
    <citation type="submission" date="2012-02" db="EMBL/GenBank/DDBJ databases">
        <title>The complete genome of Frateuria aurantia DSM 6220.</title>
        <authorList>
            <consortium name="US DOE Joint Genome Institute (JGI-PGF)"/>
            <person name="Lucas S."/>
            <person name="Copeland A."/>
            <person name="Lapidus A."/>
            <person name="Glavina del Rio T."/>
            <person name="Dalin E."/>
            <person name="Tice H."/>
            <person name="Bruce D."/>
            <person name="Goodwin L."/>
            <person name="Pitluck S."/>
            <person name="Peters L."/>
            <person name="Ovchinnikova G."/>
            <person name="Teshima H."/>
            <person name="Kyrpides N."/>
            <person name="Mavromatis K."/>
            <person name="Ivanova N."/>
            <person name="Brettin T."/>
            <person name="Detter J.C."/>
            <person name="Han C."/>
            <person name="Larimer F."/>
            <person name="Land M."/>
            <person name="Hauser L."/>
            <person name="Markowitz V."/>
            <person name="Cheng J.-F."/>
            <person name="Hugenholtz P."/>
            <person name="Woyke T."/>
            <person name="Wu D."/>
            <person name="Brambilla E."/>
            <person name="Klenk H.-P."/>
            <person name="Eisen J.A."/>
        </authorList>
    </citation>
    <scope>NUCLEOTIDE SEQUENCE</scope>
    <source>
        <strain evidence="7">DSM 6220</strain>
    </source>
</reference>
<feature type="domain" description="Flavodoxin-like" evidence="5">
    <location>
        <begin position="397"/>
        <end position="536"/>
    </location>
</feature>
<feature type="transmembrane region" description="Helical" evidence="4">
    <location>
        <begin position="192"/>
        <end position="216"/>
    </location>
</feature>
<evidence type="ECO:0000256" key="3">
    <source>
        <dbReference type="ARBA" id="ARBA00022982"/>
    </source>
</evidence>
<dbReference type="Gene3D" id="3.40.50.80">
    <property type="entry name" value="Nucleotide-binding domain of ferredoxin-NADP reductase (FNR) module"/>
    <property type="match status" value="1"/>
</dbReference>
<dbReference type="Proteomes" id="UP000005234">
    <property type="component" value="Chromosome"/>
</dbReference>
<dbReference type="EMBL" id="CP003350">
    <property type="protein sequence ID" value="AFC87500.1"/>
    <property type="molecule type" value="Genomic_DNA"/>
</dbReference>
<dbReference type="HOGENOM" id="CLU_001570_17_4_6"/>
<keyword evidence="3" id="KW-0813">Transport</keyword>
<dbReference type="InterPro" id="IPR008254">
    <property type="entry name" value="Flavodoxin/NO_synth"/>
</dbReference>
<dbReference type="PANTHER" id="PTHR34219">
    <property type="entry name" value="IRON-REGULATED INNER MEMBRANE PROTEIN-RELATED"/>
    <property type="match status" value="1"/>
</dbReference>
<dbReference type="InterPro" id="IPR029039">
    <property type="entry name" value="Flavoprotein-like_sf"/>
</dbReference>
<dbReference type="SUPFAM" id="SSF52218">
    <property type="entry name" value="Flavoproteins"/>
    <property type="match status" value="1"/>
</dbReference>
<evidence type="ECO:0000313" key="8">
    <source>
        <dbReference type="Proteomes" id="UP000005234"/>
    </source>
</evidence>
<keyword evidence="4" id="KW-0812">Transmembrane</keyword>
<keyword evidence="4" id="KW-0472">Membrane</keyword>
<organism evidence="7 8">
    <name type="scientific">Frateuria aurantia (strain ATCC 33424 / DSM 6220 / KCTC 2777 / LMG 1558 / NBRC 3245 / NCIMB 13370)</name>
    <name type="common">Acetobacter aurantius</name>
    <dbReference type="NCBI Taxonomy" id="767434"/>
    <lineage>
        <taxon>Bacteria</taxon>
        <taxon>Pseudomonadati</taxon>
        <taxon>Pseudomonadota</taxon>
        <taxon>Gammaproteobacteria</taxon>
        <taxon>Lysobacterales</taxon>
        <taxon>Rhodanobacteraceae</taxon>
        <taxon>Frateuria</taxon>
    </lineage>
</organism>
<dbReference type="InterPro" id="IPR001709">
    <property type="entry name" value="Flavoprot_Pyr_Nucl_cyt_Rdtase"/>
</dbReference>
<evidence type="ECO:0000313" key="7">
    <source>
        <dbReference type="EMBL" id="AFC87500.1"/>
    </source>
</evidence>
<dbReference type="InterPro" id="IPR001433">
    <property type="entry name" value="OxRdtase_FAD/NAD-bd"/>
</dbReference>
<name>H8L192_FRAAD</name>
<proteinExistence type="predicted"/>
<accession>H8L192</accession>
<feature type="transmembrane region" description="Helical" evidence="4">
    <location>
        <begin position="142"/>
        <end position="164"/>
    </location>
</feature>
<dbReference type="KEGG" id="fau:Fraau_3177"/>
<dbReference type="Pfam" id="PF00175">
    <property type="entry name" value="NAD_binding_1"/>
    <property type="match status" value="1"/>
</dbReference>
<dbReference type="InterPro" id="IPR005625">
    <property type="entry name" value="PepSY-ass_TM"/>
</dbReference>
<feature type="transmembrane region" description="Helical" evidence="4">
    <location>
        <begin position="351"/>
        <end position="372"/>
    </location>
</feature>
<dbReference type="CDD" id="cd06200">
    <property type="entry name" value="SiR_like1"/>
    <property type="match status" value="1"/>
</dbReference>
<dbReference type="eggNOG" id="COG0369">
    <property type="taxonomic scope" value="Bacteria"/>
</dbReference>
<keyword evidence="3" id="KW-0249">Electron transport</keyword>
<keyword evidence="2" id="KW-0288">FMN</keyword>
<dbReference type="InterPro" id="IPR001094">
    <property type="entry name" value="Flavdoxin-like"/>
</dbReference>
<dbReference type="eggNOG" id="COG3182">
    <property type="taxonomic scope" value="Bacteria"/>
</dbReference>
<dbReference type="Pfam" id="PF00258">
    <property type="entry name" value="Flavodoxin_1"/>
    <property type="match status" value="1"/>
</dbReference>
<dbReference type="RefSeq" id="WP_014404502.1">
    <property type="nucleotide sequence ID" value="NC_017033.1"/>
</dbReference>
<dbReference type="AlphaFoldDB" id="H8L192"/>
<dbReference type="STRING" id="767434.Fraau_3177"/>
<protein>
    <submittedName>
        <fullName evidence="7">Sulfite reductase, alpha subunit (Flavoprotein)</fullName>
    </submittedName>
</protein>
<dbReference type="SUPFAM" id="SSF52343">
    <property type="entry name" value="Ferredoxin reductase-like, C-terminal NADP-linked domain"/>
    <property type="match status" value="1"/>
</dbReference>
<dbReference type="Gene3D" id="2.40.30.10">
    <property type="entry name" value="Translation factors"/>
    <property type="match status" value="1"/>
</dbReference>
<dbReference type="GO" id="GO:0010181">
    <property type="term" value="F:FMN binding"/>
    <property type="evidence" value="ECO:0007669"/>
    <property type="project" value="InterPro"/>
</dbReference>
<dbReference type="SUPFAM" id="SSF63380">
    <property type="entry name" value="Riboflavin synthase domain-like"/>
    <property type="match status" value="1"/>
</dbReference>
<keyword evidence="1" id="KW-0285">Flavoprotein</keyword>
<dbReference type="PANTHER" id="PTHR34219:SF3">
    <property type="entry name" value="BLL7967 PROTEIN"/>
    <property type="match status" value="1"/>
</dbReference>
<dbReference type="PROSITE" id="PS51384">
    <property type="entry name" value="FAD_FR"/>
    <property type="match status" value="1"/>
</dbReference>
<feature type="domain" description="FAD-binding FR-type" evidence="6">
    <location>
        <begin position="551"/>
        <end position="709"/>
    </location>
</feature>
<keyword evidence="8" id="KW-1185">Reference proteome</keyword>
<dbReference type="Pfam" id="PF03929">
    <property type="entry name" value="PepSY_TM"/>
    <property type="match status" value="1"/>
</dbReference>
<keyword evidence="4" id="KW-1133">Transmembrane helix</keyword>
<dbReference type="PRINTS" id="PR00371">
    <property type="entry name" value="FPNCR"/>
</dbReference>
<sequence>MTRKVLFQIHWLLGITAGLVLAVMGVTGAMMSFQDELMAAFSPEVVGVTPSSSPRMEPSALMAAASAQHQGQPVAALVLDAAADRAAQVEFAPSDPRQHHGDRSYINPYTGQLLGLPHGAAFFLGVRNLHRYLLLPGDAGGIGRPITGISTFALIFFALSGVYLRWPRKPLDWRNWLTLDLRRRGRDLYRQLHAVIGAWLVVLYLLSALTGLWWSFEFYRGGLTRMLSSTPAATMPRRTAEGHGGGRDGHDGFRMDPAILDVSWQQFRRAAGPDIARASVMLPRAAKGQLVIRALDRHARYGRMTDDWSFAADDGHLVGVRRYRALATGDLILGHILPIHDGSFFGLPGRVLLLLSSLSMPLFTVTGLLLYIGRRRQKRRLRTIALPAAAGGATDGPLIIYASQAGHAERLARLTARAFHVQGQMPRLLALNNWQPDQVRDGQLCLFVVSTYGEGEPPDQGRLFAKSQLCSAIPRRLPALEFAVLALGDRLYPDFCAFGRQLDTWLEQSGARRAFPMLALDGDSPAGLQQWQRQLRRWGVAATDHVGWGEVPWQRWRLLERRCLNPGSPEHPAYWLRLAAVDAGLAPWRAGDLVEILPADAPARMQAWLDRLAVIEPRATAADGSHVATTCAGSATATEVAEVAGIPELKPREYSIASIEAQGEIQLLVRQVRHADGSLGVCSGWLTEGLEIGDTIPLRIRCNPGFHPPSESTPLILIGSGTGLAGLLAHLRARVAVGAGDNWLVFGERHAGSDDFFEEELRQAQQDGFLQRLDRVYSRDGQGPRYVQDQLQIAAADLLFWVERGAAIYVCGSLHGMATDVDLCLRGILGSSQLDALSLAGRYRRDVY</sequence>
<evidence type="ECO:0000256" key="4">
    <source>
        <dbReference type="SAM" id="Phobius"/>
    </source>
</evidence>
<feature type="transmembrane region" description="Helical" evidence="4">
    <location>
        <begin position="12"/>
        <end position="33"/>
    </location>
</feature>
<dbReference type="GO" id="GO:0016491">
    <property type="term" value="F:oxidoreductase activity"/>
    <property type="evidence" value="ECO:0007669"/>
    <property type="project" value="InterPro"/>
</dbReference>
<evidence type="ECO:0000256" key="1">
    <source>
        <dbReference type="ARBA" id="ARBA00022630"/>
    </source>
</evidence>
<evidence type="ECO:0000259" key="6">
    <source>
        <dbReference type="PROSITE" id="PS51384"/>
    </source>
</evidence>